<name>A0A1U7LP70_NEOID</name>
<feature type="non-terminal residue" evidence="1">
    <location>
        <position position="159"/>
    </location>
</feature>
<keyword evidence="2" id="KW-1185">Reference proteome</keyword>
<dbReference type="Proteomes" id="UP000186594">
    <property type="component" value="Unassembled WGS sequence"/>
</dbReference>
<accession>A0A1U7LP70</accession>
<organism evidence="1 2">
    <name type="scientific">Neolecta irregularis (strain DAH-3)</name>
    <dbReference type="NCBI Taxonomy" id="1198029"/>
    <lineage>
        <taxon>Eukaryota</taxon>
        <taxon>Fungi</taxon>
        <taxon>Dikarya</taxon>
        <taxon>Ascomycota</taxon>
        <taxon>Taphrinomycotina</taxon>
        <taxon>Neolectales</taxon>
        <taxon>Neolectaceae</taxon>
        <taxon>Neolecta</taxon>
    </lineage>
</organism>
<sequence length="159" mass="18233">MEQANINTISLVDKVRKELLPEKIQLLDQTLEEIYEREDSGWVLVNPIPEAEFQAVAQIEQLMRERQLEKKTEIKEAGNRWGLGWLFKAKDWILNLYSGVFKQAIKPGLCLTVQLQFGIPFVATDFVITAIAKRIAPKIEQDLGLQNGDFSLQDIIEYS</sequence>
<comment type="caution">
    <text evidence="1">The sequence shown here is derived from an EMBL/GenBank/DDBJ whole genome shotgun (WGS) entry which is preliminary data.</text>
</comment>
<evidence type="ECO:0000313" key="2">
    <source>
        <dbReference type="Proteomes" id="UP000186594"/>
    </source>
</evidence>
<dbReference type="EMBL" id="LXFE01000862">
    <property type="protein sequence ID" value="OLL24342.1"/>
    <property type="molecule type" value="Genomic_DNA"/>
</dbReference>
<protein>
    <submittedName>
        <fullName evidence="1">Uncharacterized protein</fullName>
    </submittedName>
</protein>
<proteinExistence type="predicted"/>
<dbReference type="AlphaFoldDB" id="A0A1U7LP70"/>
<evidence type="ECO:0000313" key="1">
    <source>
        <dbReference type="EMBL" id="OLL24342.1"/>
    </source>
</evidence>
<gene>
    <name evidence="1" type="ORF">NEOLI_005280</name>
</gene>
<reference evidence="1 2" key="1">
    <citation type="submission" date="2016-04" db="EMBL/GenBank/DDBJ databases">
        <title>Evolutionary innovation and constraint leading to complex multicellularity in the Ascomycota.</title>
        <authorList>
            <person name="Cisse O."/>
            <person name="Nguyen A."/>
            <person name="Hewitt D.A."/>
            <person name="Jedd G."/>
            <person name="Stajich J.E."/>
        </authorList>
    </citation>
    <scope>NUCLEOTIDE SEQUENCE [LARGE SCALE GENOMIC DNA]</scope>
    <source>
        <strain evidence="1 2">DAH-3</strain>
    </source>
</reference>